<evidence type="ECO:0000256" key="1">
    <source>
        <dbReference type="ARBA" id="ARBA00023172"/>
    </source>
</evidence>
<evidence type="ECO:0000313" key="3">
    <source>
        <dbReference type="Proteomes" id="UP001159405"/>
    </source>
</evidence>
<dbReference type="Proteomes" id="UP001159405">
    <property type="component" value="Unassembled WGS sequence"/>
</dbReference>
<dbReference type="PANTHER" id="PTHR34605:SF3">
    <property type="entry name" value="P CELL-TYPE AGGLUTINATION PROTEIN MAP4-LIKE-RELATED"/>
    <property type="match status" value="1"/>
</dbReference>
<evidence type="ECO:0000313" key="2">
    <source>
        <dbReference type="EMBL" id="CAH3189840.1"/>
    </source>
</evidence>
<dbReference type="SUPFAM" id="SSF56349">
    <property type="entry name" value="DNA breaking-rejoining enzymes"/>
    <property type="match status" value="1"/>
</dbReference>
<organism evidence="2 3">
    <name type="scientific">Porites lobata</name>
    <dbReference type="NCBI Taxonomy" id="104759"/>
    <lineage>
        <taxon>Eukaryota</taxon>
        <taxon>Metazoa</taxon>
        <taxon>Cnidaria</taxon>
        <taxon>Anthozoa</taxon>
        <taxon>Hexacorallia</taxon>
        <taxon>Scleractinia</taxon>
        <taxon>Fungiina</taxon>
        <taxon>Poritidae</taxon>
        <taxon>Porites</taxon>
    </lineage>
</organism>
<reference evidence="2 3" key="1">
    <citation type="submission" date="2022-05" db="EMBL/GenBank/DDBJ databases">
        <authorList>
            <consortium name="Genoscope - CEA"/>
            <person name="William W."/>
        </authorList>
    </citation>
    <scope>NUCLEOTIDE SEQUENCE [LARGE SCALE GENOMIC DNA]</scope>
</reference>
<dbReference type="EMBL" id="CALNXK010000770">
    <property type="protein sequence ID" value="CAH3189840.1"/>
    <property type="molecule type" value="Genomic_DNA"/>
</dbReference>
<keyword evidence="1" id="KW-0233">DNA recombination</keyword>
<dbReference type="InterPro" id="IPR052925">
    <property type="entry name" value="Phage_Integrase-like_Recomb"/>
</dbReference>
<keyword evidence="3" id="KW-1185">Reference proteome</keyword>
<dbReference type="InterPro" id="IPR011010">
    <property type="entry name" value="DNA_brk_join_enz"/>
</dbReference>
<evidence type="ECO:0008006" key="4">
    <source>
        <dbReference type="Google" id="ProtNLM"/>
    </source>
</evidence>
<protein>
    <recommendedName>
        <fullName evidence="4">Integrase</fullName>
    </recommendedName>
</protein>
<proteinExistence type="predicted"/>
<gene>
    <name evidence="2" type="ORF">PLOB_00044870</name>
</gene>
<dbReference type="InterPro" id="IPR013762">
    <property type="entry name" value="Integrase-like_cat_sf"/>
</dbReference>
<dbReference type="Gene3D" id="1.10.443.10">
    <property type="entry name" value="Intergrase catalytic core"/>
    <property type="match status" value="1"/>
</dbReference>
<dbReference type="PANTHER" id="PTHR34605">
    <property type="entry name" value="PHAGE_INTEGRASE DOMAIN-CONTAINING PROTEIN"/>
    <property type="match status" value="1"/>
</dbReference>
<feature type="non-terminal residue" evidence="2">
    <location>
        <position position="411"/>
    </location>
</feature>
<sequence>MCFRIPEKKVLKLKGLLDSAIQDGFSSFRELARIAGTIISAALAVGPISRLLTRQMYFAIETRSAWDDIIHFPPSLLQELEFWYCSIDCLNGYSIGPPLATHTVVFSDASDFGFRLSLFLITCRFYAVVLSVLHDYDAASHFLLYYNFKCFPFSCLLLFYFLDVLQSGIWSEANSLADPSLRKLVPDPLHLQFESKAPSTVQKYRSGWIRWREWADFVYGIKWGHSLAGIVECPSGHPLVKSSLEGARRKLARPVQPKEPLSVDTVLRIAEYYISSSSLAVIRFHFVLLVGFAGFFRVDEIRNLTVRDASIFNEYMSVFIPKRKNDQYREGQTSFLARSHKATCPVSITERLLKLFASTCESSSPLVRRIVKTKSRECFHASRGVSYSTLRDEFKKFVKPFVGDIALYGTH</sequence>
<name>A0ABN8SI12_9CNID</name>
<comment type="caution">
    <text evidence="2">The sequence shown here is derived from an EMBL/GenBank/DDBJ whole genome shotgun (WGS) entry which is preliminary data.</text>
</comment>
<accession>A0ABN8SI12</accession>